<keyword evidence="12" id="KW-1185">Reference proteome</keyword>
<dbReference type="Gene3D" id="1.10.3720.10">
    <property type="entry name" value="MetI-like"/>
    <property type="match status" value="1"/>
</dbReference>
<comment type="subcellular location">
    <subcellularLocation>
        <location evidence="1 9">Cell membrane</location>
        <topology evidence="1 9">Multi-pass membrane protein</topology>
    </subcellularLocation>
</comment>
<dbReference type="InterPro" id="IPR000515">
    <property type="entry name" value="MetI-like"/>
</dbReference>
<evidence type="ECO:0000256" key="3">
    <source>
        <dbReference type="ARBA" id="ARBA00022448"/>
    </source>
</evidence>
<evidence type="ECO:0000256" key="7">
    <source>
        <dbReference type="ARBA" id="ARBA00022989"/>
    </source>
</evidence>
<gene>
    <name evidence="11" type="ORF">GCM10010916_23790</name>
</gene>
<comment type="caution">
    <text evidence="11">The sequence shown here is derived from an EMBL/GenBank/DDBJ whole genome shotgun (WGS) entry which is preliminary data.</text>
</comment>
<feature type="domain" description="ABC transmembrane type-1" evidence="10">
    <location>
        <begin position="80"/>
        <end position="270"/>
    </location>
</feature>
<dbReference type="CDD" id="cd06261">
    <property type="entry name" value="TM_PBP2"/>
    <property type="match status" value="1"/>
</dbReference>
<dbReference type="InterPro" id="IPR035906">
    <property type="entry name" value="MetI-like_sf"/>
</dbReference>
<dbReference type="AlphaFoldDB" id="A0A917CZR7"/>
<proteinExistence type="inferred from homology"/>
<keyword evidence="4" id="KW-1003">Cell membrane</keyword>
<feature type="transmembrane region" description="Helical" evidence="9">
    <location>
        <begin position="117"/>
        <end position="142"/>
    </location>
</feature>
<dbReference type="InterPro" id="IPR050901">
    <property type="entry name" value="BP-dep_ABC_trans_perm"/>
</dbReference>
<dbReference type="PANTHER" id="PTHR32243:SF50">
    <property type="entry name" value="MALTOSE_MALTODEXTRIN TRANSPORT SYSTEM PERMEASE PROTEIN MALG"/>
    <property type="match status" value="1"/>
</dbReference>
<keyword evidence="6 9" id="KW-0812">Transmembrane</keyword>
<feature type="transmembrane region" description="Helical" evidence="9">
    <location>
        <begin position="20"/>
        <end position="38"/>
    </location>
</feature>
<evidence type="ECO:0000259" key="10">
    <source>
        <dbReference type="PROSITE" id="PS50928"/>
    </source>
</evidence>
<comment type="similarity">
    <text evidence="2">Belongs to the binding-protein-dependent transport system permease family. MalFG subfamily.</text>
</comment>
<keyword evidence="8 9" id="KW-0472">Membrane</keyword>
<evidence type="ECO:0000256" key="1">
    <source>
        <dbReference type="ARBA" id="ARBA00004651"/>
    </source>
</evidence>
<evidence type="ECO:0000256" key="2">
    <source>
        <dbReference type="ARBA" id="ARBA00009047"/>
    </source>
</evidence>
<dbReference type="GO" id="GO:0055085">
    <property type="term" value="P:transmembrane transport"/>
    <property type="evidence" value="ECO:0007669"/>
    <property type="project" value="InterPro"/>
</dbReference>
<feature type="transmembrane region" description="Helical" evidence="9">
    <location>
        <begin position="79"/>
        <end position="105"/>
    </location>
</feature>
<keyword evidence="5" id="KW-0762">Sugar transport</keyword>
<dbReference type="PROSITE" id="PS50928">
    <property type="entry name" value="ABC_TM1"/>
    <property type="match status" value="1"/>
</dbReference>
<evidence type="ECO:0000313" key="12">
    <source>
        <dbReference type="Proteomes" id="UP000644756"/>
    </source>
</evidence>
<organism evidence="11 12">
    <name type="scientific">Paenibacillus abyssi</name>
    <dbReference type="NCBI Taxonomy" id="1340531"/>
    <lineage>
        <taxon>Bacteria</taxon>
        <taxon>Bacillati</taxon>
        <taxon>Bacillota</taxon>
        <taxon>Bacilli</taxon>
        <taxon>Bacillales</taxon>
        <taxon>Paenibacillaceae</taxon>
        <taxon>Paenibacillus</taxon>
    </lineage>
</organism>
<feature type="transmembrane region" description="Helical" evidence="9">
    <location>
        <begin position="148"/>
        <end position="171"/>
    </location>
</feature>
<sequence length="284" mass="31846">MMGIMNLRMRRFLWNRMLDVLTYMILLVAIFPVGWMVLTSLKTSWDAQSLPPVWLFVPTFENYQALFSSGSTSSNFGGLLWNSVVVSFVSTVLSIVFGALAAYSLSRFRLKRGKDIAIWILSTRMFPPAATLVPVFMMMSWFDLIDTYAALIIPYTAFNLSFVVWMLKGFFDDIPVDLEESAMIDGCSRMSAFVRIILPLIAPGLAATAIICLMFSWNEFMFALVLSRNEVVTAPVIANQFITMYGVQWGELTAASTLMTAPVLIFAILVRNHMIKGLTMGSVK</sequence>
<reference evidence="11" key="2">
    <citation type="submission" date="2020-09" db="EMBL/GenBank/DDBJ databases">
        <authorList>
            <person name="Sun Q."/>
            <person name="Zhou Y."/>
        </authorList>
    </citation>
    <scope>NUCLEOTIDE SEQUENCE</scope>
    <source>
        <strain evidence="11">CGMCC 1.12987</strain>
    </source>
</reference>
<feature type="transmembrane region" description="Helical" evidence="9">
    <location>
        <begin position="192"/>
        <end position="217"/>
    </location>
</feature>
<feature type="transmembrane region" description="Helical" evidence="9">
    <location>
        <begin position="252"/>
        <end position="270"/>
    </location>
</feature>
<dbReference type="Pfam" id="PF00528">
    <property type="entry name" value="BPD_transp_1"/>
    <property type="match status" value="1"/>
</dbReference>
<evidence type="ECO:0000256" key="4">
    <source>
        <dbReference type="ARBA" id="ARBA00022475"/>
    </source>
</evidence>
<dbReference type="SUPFAM" id="SSF161098">
    <property type="entry name" value="MetI-like"/>
    <property type="match status" value="1"/>
</dbReference>
<evidence type="ECO:0000256" key="5">
    <source>
        <dbReference type="ARBA" id="ARBA00022597"/>
    </source>
</evidence>
<keyword evidence="7 9" id="KW-1133">Transmembrane helix</keyword>
<dbReference type="PANTHER" id="PTHR32243">
    <property type="entry name" value="MALTOSE TRANSPORT SYSTEM PERMEASE-RELATED"/>
    <property type="match status" value="1"/>
</dbReference>
<evidence type="ECO:0000313" key="11">
    <source>
        <dbReference type="EMBL" id="GGG06011.1"/>
    </source>
</evidence>
<keyword evidence="3 9" id="KW-0813">Transport</keyword>
<dbReference type="GO" id="GO:0005886">
    <property type="term" value="C:plasma membrane"/>
    <property type="evidence" value="ECO:0007669"/>
    <property type="project" value="UniProtKB-SubCell"/>
</dbReference>
<accession>A0A917CZR7</accession>
<evidence type="ECO:0000256" key="6">
    <source>
        <dbReference type="ARBA" id="ARBA00022692"/>
    </source>
</evidence>
<evidence type="ECO:0000256" key="9">
    <source>
        <dbReference type="RuleBase" id="RU363032"/>
    </source>
</evidence>
<name>A0A917CZR7_9BACL</name>
<reference evidence="11" key="1">
    <citation type="journal article" date="2014" name="Int. J. Syst. Evol. Microbiol.">
        <title>Complete genome sequence of Corynebacterium casei LMG S-19264T (=DSM 44701T), isolated from a smear-ripened cheese.</title>
        <authorList>
            <consortium name="US DOE Joint Genome Institute (JGI-PGF)"/>
            <person name="Walter F."/>
            <person name="Albersmeier A."/>
            <person name="Kalinowski J."/>
            <person name="Ruckert C."/>
        </authorList>
    </citation>
    <scope>NUCLEOTIDE SEQUENCE</scope>
    <source>
        <strain evidence="11">CGMCC 1.12987</strain>
    </source>
</reference>
<dbReference type="RefSeq" id="WP_188531282.1">
    <property type="nucleotide sequence ID" value="NZ_BMGR01000007.1"/>
</dbReference>
<evidence type="ECO:0000256" key="8">
    <source>
        <dbReference type="ARBA" id="ARBA00023136"/>
    </source>
</evidence>
<dbReference type="Proteomes" id="UP000644756">
    <property type="component" value="Unassembled WGS sequence"/>
</dbReference>
<protein>
    <submittedName>
        <fullName evidence="11">ABC transporter permease</fullName>
    </submittedName>
</protein>
<dbReference type="EMBL" id="BMGR01000007">
    <property type="protein sequence ID" value="GGG06011.1"/>
    <property type="molecule type" value="Genomic_DNA"/>
</dbReference>